<dbReference type="AlphaFoldDB" id="A0A0C3BCH3"/>
<dbReference type="InterPro" id="IPR001214">
    <property type="entry name" value="SET_dom"/>
</dbReference>
<feature type="domain" description="SET" evidence="1">
    <location>
        <begin position="53"/>
        <end position="173"/>
    </location>
</feature>
<dbReference type="HOGENOM" id="CLU_054608_0_1_1"/>
<sequence length="188" mass="20929">MGRVPKNWPNDIQYIENPVYHSSVPSNGMALLKSAQPNERGITVMASPSEKWTHIERISTTGHPACGQLGLFASKKIPPHTMVLWYLGQVHGESRNSSDYDLSLIKTSDGINIGVDAQFQGNEARCLNDYRGIAERPNAVFKEGRTERGELRMSVWTGSKAVIKGQELLVSYGKGWWSARRTEAQQEA</sequence>
<evidence type="ECO:0000259" key="1">
    <source>
        <dbReference type="PROSITE" id="PS50280"/>
    </source>
</evidence>
<evidence type="ECO:0000313" key="3">
    <source>
        <dbReference type="Proteomes" id="UP000054097"/>
    </source>
</evidence>
<dbReference type="InterPro" id="IPR046341">
    <property type="entry name" value="SET_dom_sf"/>
</dbReference>
<name>A0A0C3BCH3_SERVB</name>
<dbReference type="EMBL" id="KN824290">
    <property type="protein sequence ID" value="KIM29096.1"/>
    <property type="molecule type" value="Genomic_DNA"/>
</dbReference>
<protein>
    <recommendedName>
        <fullName evidence="1">SET domain-containing protein</fullName>
    </recommendedName>
</protein>
<organism evidence="2 3">
    <name type="scientific">Serendipita vermifera MAFF 305830</name>
    <dbReference type="NCBI Taxonomy" id="933852"/>
    <lineage>
        <taxon>Eukaryota</taxon>
        <taxon>Fungi</taxon>
        <taxon>Dikarya</taxon>
        <taxon>Basidiomycota</taxon>
        <taxon>Agaricomycotina</taxon>
        <taxon>Agaricomycetes</taxon>
        <taxon>Sebacinales</taxon>
        <taxon>Serendipitaceae</taxon>
        <taxon>Serendipita</taxon>
    </lineage>
</organism>
<dbReference type="SUPFAM" id="SSF82199">
    <property type="entry name" value="SET domain"/>
    <property type="match status" value="1"/>
</dbReference>
<evidence type="ECO:0000313" key="2">
    <source>
        <dbReference type="EMBL" id="KIM29096.1"/>
    </source>
</evidence>
<dbReference type="Gene3D" id="2.170.270.10">
    <property type="entry name" value="SET domain"/>
    <property type="match status" value="1"/>
</dbReference>
<gene>
    <name evidence="2" type="ORF">M408DRAFT_68691</name>
</gene>
<dbReference type="OrthoDB" id="5792673at2759"/>
<dbReference type="PROSITE" id="PS50280">
    <property type="entry name" value="SET"/>
    <property type="match status" value="1"/>
</dbReference>
<reference evidence="3" key="2">
    <citation type="submission" date="2015-01" db="EMBL/GenBank/DDBJ databases">
        <title>Evolutionary Origins and Diversification of the Mycorrhizal Mutualists.</title>
        <authorList>
            <consortium name="DOE Joint Genome Institute"/>
            <consortium name="Mycorrhizal Genomics Consortium"/>
            <person name="Kohler A."/>
            <person name="Kuo A."/>
            <person name="Nagy L.G."/>
            <person name="Floudas D."/>
            <person name="Copeland A."/>
            <person name="Barry K.W."/>
            <person name="Cichocki N."/>
            <person name="Veneault-Fourrey C."/>
            <person name="LaButti K."/>
            <person name="Lindquist E.A."/>
            <person name="Lipzen A."/>
            <person name="Lundell T."/>
            <person name="Morin E."/>
            <person name="Murat C."/>
            <person name="Riley R."/>
            <person name="Ohm R."/>
            <person name="Sun H."/>
            <person name="Tunlid A."/>
            <person name="Henrissat B."/>
            <person name="Grigoriev I.V."/>
            <person name="Hibbett D.S."/>
            <person name="Martin F."/>
        </authorList>
    </citation>
    <scope>NUCLEOTIDE SEQUENCE [LARGE SCALE GENOMIC DNA]</scope>
    <source>
        <strain evidence="3">MAFF 305830</strain>
    </source>
</reference>
<keyword evidence="3" id="KW-1185">Reference proteome</keyword>
<dbReference type="Proteomes" id="UP000054097">
    <property type="component" value="Unassembled WGS sequence"/>
</dbReference>
<dbReference type="STRING" id="933852.A0A0C3BCH3"/>
<reference evidence="2 3" key="1">
    <citation type="submission" date="2014-04" db="EMBL/GenBank/DDBJ databases">
        <authorList>
            <consortium name="DOE Joint Genome Institute"/>
            <person name="Kuo A."/>
            <person name="Zuccaro A."/>
            <person name="Kohler A."/>
            <person name="Nagy L.G."/>
            <person name="Floudas D."/>
            <person name="Copeland A."/>
            <person name="Barry K.W."/>
            <person name="Cichocki N."/>
            <person name="Veneault-Fourrey C."/>
            <person name="LaButti K."/>
            <person name="Lindquist E.A."/>
            <person name="Lipzen A."/>
            <person name="Lundell T."/>
            <person name="Morin E."/>
            <person name="Murat C."/>
            <person name="Sun H."/>
            <person name="Tunlid A."/>
            <person name="Henrissat B."/>
            <person name="Grigoriev I.V."/>
            <person name="Hibbett D.S."/>
            <person name="Martin F."/>
            <person name="Nordberg H.P."/>
            <person name="Cantor M.N."/>
            <person name="Hua S.X."/>
        </authorList>
    </citation>
    <scope>NUCLEOTIDE SEQUENCE [LARGE SCALE GENOMIC DNA]</scope>
    <source>
        <strain evidence="2 3">MAFF 305830</strain>
    </source>
</reference>
<proteinExistence type="predicted"/>
<accession>A0A0C3BCH3</accession>